<evidence type="ECO:0000313" key="3">
    <source>
        <dbReference type="EMBL" id="SNS05756.1"/>
    </source>
</evidence>
<gene>
    <name evidence="3" type="ORF">SAMN04488503_2487</name>
</gene>
<protein>
    <submittedName>
        <fullName evidence="3">Phage Mu protein F like protein</fullName>
    </submittedName>
</protein>
<feature type="domain" description="Phage head morphogenesis" evidence="2">
    <location>
        <begin position="62"/>
        <end position="192"/>
    </location>
</feature>
<reference evidence="3 4" key="1">
    <citation type="submission" date="2017-06" db="EMBL/GenBank/DDBJ databases">
        <authorList>
            <person name="Kim H.J."/>
            <person name="Triplett B.A."/>
        </authorList>
    </citation>
    <scope>NUCLEOTIDE SEQUENCE [LARGE SCALE GENOMIC DNA]</scope>
    <source>
        <strain evidence="3 4">DSM 13116</strain>
    </source>
</reference>
<evidence type="ECO:0000256" key="1">
    <source>
        <dbReference type="SAM" id="MobiDB-lite"/>
    </source>
</evidence>
<dbReference type="AlphaFoldDB" id="A0A239BD41"/>
<sequence>MPRREFTPKPGFTFPGPPPKEALEFFRAKGLKPSFSYQDVWAEENVANFTVAKAMQLDVLSSISDAAERALSEGRTFRDFAKDLKPELQRQGWWGKREVVDPLTGKTRMAQLGSPRRLKTIYDTNMRTARAAGQWERIQRTKRALPFLLYELGPSREHRPEHAAWAGLMLPVDDPFWRSHYPPNGYGCKCRVRQVSRAEATRLEKSGVSAQVQETDSESGLPTGRFTSRTLPVRTAAPEVRTRQWTNRRTGEVSQVPVGIDPGFDYNFGEAYRVRQAARQWAEKVAAAPTELGAAAAADMPAEVLANLNAEYREWARRIARGDAVGAGGRRVVGAMRPRVVEKLAELGELPTGAALTIEQREVTHLLAEARKGEKALPEEVVLNLPAYLAKAKAVIWDGAGRRKALLYVLDLEQEKLGRVVVRLDHSAKGVPTNAVRSGSRVQEANLKQKGMVVLDGQL</sequence>
<proteinExistence type="predicted"/>
<dbReference type="Proteomes" id="UP000198324">
    <property type="component" value="Unassembled WGS sequence"/>
</dbReference>
<name>A0A239BD41_9BACT</name>
<dbReference type="RefSeq" id="WP_089274704.1">
    <property type="nucleotide sequence ID" value="NZ_FZOC01000005.1"/>
</dbReference>
<keyword evidence="4" id="KW-1185">Reference proteome</keyword>
<feature type="compositionally biased region" description="Polar residues" evidence="1">
    <location>
        <begin position="208"/>
        <end position="227"/>
    </location>
</feature>
<organism evidence="3 4">
    <name type="scientific">Humidesulfovibrio mexicanus</name>
    <dbReference type="NCBI Taxonomy" id="147047"/>
    <lineage>
        <taxon>Bacteria</taxon>
        <taxon>Pseudomonadati</taxon>
        <taxon>Thermodesulfobacteriota</taxon>
        <taxon>Desulfovibrionia</taxon>
        <taxon>Desulfovibrionales</taxon>
        <taxon>Desulfovibrionaceae</taxon>
        <taxon>Humidesulfovibrio</taxon>
    </lineage>
</organism>
<dbReference type="EMBL" id="FZOC01000005">
    <property type="protein sequence ID" value="SNS05756.1"/>
    <property type="molecule type" value="Genomic_DNA"/>
</dbReference>
<feature type="region of interest" description="Disordered" evidence="1">
    <location>
        <begin position="206"/>
        <end position="227"/>
    </location>
</feature>
<evidence type="ECO:0000259" key="2">
    <source>
        <dbReference type="Pfam" id="PF04233"/>
    </source>
</evidence>
<dbReference type="Pfam" id="PF04233">
    <property type="entry name" value="Phage_Mu_F"/>
    <property type="match status" value="1"/>
</dbReference>
<accession>A0A239BD41</accession>
<evidence type="ECO:0000313" key="4">
    <source>
        <dbReference type="Proteomes" id="UP000198324"/>
    </source>
</evidence>
<dbReference type="InterPro" id="IPR006528">
    <property type="entry name" value="Phage_head_morphogenesis_dom"/>
</dbReference>